<organism evidence="7 8">
    <name type="scientific">Catenibacillus scindens</name>
    <dbReference type="NCBI Taxonomy" id="673271"/>
    <lineage>
        <taxon>Bacteria</taxon>
        <taxon>Bacillati</taxon>
        <taxon>Bacillota</taxon>
        <taxon>Clostridia</taxon>
        <taxon>Lachnospirales</taxon>
        <taxon>Lachnospiraceae</taxon>
        <taxon>Catenibacillus</taxon>
    </lineage>
</organism>
<feature type="domain" description="Glycine radical" evidence="5">
    <location>
        <begin position="678"/>
        <end position="798"/>
    </location>
</feature>
<keyword evidence="7" id="KW-0012">Acyltransferase</keyword>
<dbReference type="GO" id="GO:0016829">
    <property type="term" value="F:lyase activity"/>
    <property type="evidence" value="ECO:0007669"/>
    <property type="project" value="UniProtKB-KW"/>
</dbReference>
<dbReference type="InterPro" id="IPR051215">
    <property type="entry name" value="GRE"/>
</dbReference>
<dbReference type="RefSeq" id="WP_183770324.1">
    <property type="nucleotide sequence ID" value="NZ_JACHFW010000001.1"/>
</dbReference>
<feature type="coiled-coil region" evidence="4">
    <location>
        <begin position="222"/>
        <end position="249"/>
    </location>
</feature>
<evidence type="ECO:0000256" key="2">
    <source>
        <dbReference type="ARBA" id="ARBA00023239"/>
    </source>
</evidence>
<keyword evidence="1 3" id="KW-0556">Organic radical</keyword>
<evidence type="ECO:0000256" key="4">
    <source>
        <dbReference type="SAM" id="Coils"/>
    </source>
</evidence>
<dbReference type="AlphaFoldDB" id="A0A7W8H8C8"/>
<dbReference type="Gene3D" id="3.20.70.20">
    <property type="match status" value="1"/>
</dbReference>
<dbReference type="Pfam" id="PF02901">
    <property type="entry name" value="PFL-like"/>
    <property type="match status" value="1"/>
</dbReference>
<evidence type="ECO:0000313" key="7">
    <source>
        <dbReference type="EMBL" id="MBB5263037.1"/>
    </source>
</evidence>
<dbReference type="PROSITE" id="PS51149">
    <property type="entry name" value="GLY_RADICAL_2"/>
    <property type="match status" value="1"/>
</dbReference>
<evidence type="ECO:0000256" key="3">
    <source>
        <dbReference type="PROSITE-ProRule" id="PRU00493"/>
    </source>
</evidence>
<proteinExistence type="predicted"/>
<dbReference type="Proteomes" id="UP000543642">
    <property type="component" value="Unassembled WGS sequence"/>
</dbReference>
<reference evidence="7 8" key="1">
    <citation type="submission" date="2020-08" db="EMBL/GenBank/DDBJ databases">
        <title>Genomic Encyclopedia of Type Strains, Phase IV (KMG-IV): sequencing the most valuable type-strain genomes for metagenomic binning, comparative biology and taxonomic classification.</title>
        <authorList>
            <person name="Goeker M."/>
        </authorList>
    </citation>
    <scope>NUCLEOTIDE SEQUENCE [LARGE SCALE GENOMIC DNA]</scope>
    <source>
        <strain evidence="7 8">DSM 106146</strain>
    </source>
</reference>
<dbReference type="Pfam" id="PF01228">
    <property type="entry name" value="Gly_radical"/>
    <property type="match status" value="1"/>
</dbReference>
<comment type="caution">
    <text evidence="7">The sequence shown here is derived from an EMBL/GenBank/DDBJ whole genome shotgun (WGS) entry which is preliminary data.</text>
</comment>
<keyword evidence="2" id="KW-0456">Lyase</keyword>
<dbReference type="GO" id="GO:0008861">
    <property type="term" value="F:formate C-acetyltransferase activity"/>
    <property type="evidence" value="ECO:0007669"/>
    <property type="project" value="UniProtKB-EC"/>
</dbReference>
<protein>
    <submittedName>
        <fullName evidence="7">Formate C-acetyltransferase</fullName>
        <ecNumber evidence="7">2.3.1.54</ecNumber>
    </submittedName>
</protein>
<dbReference type="EC" id="2.3.1.54" evidence="7"/>
<dbReference type="PANTHER" id="PTHR43641:SF2">
    <property type="entry name" value="DEHYDRATASE YBIW-RELATED"/>
    <property type="match status" value="1"/>
</dbReference>
<gene>
    <name evidence="7" type="ORF">HNP82_000131</name>
</gene>
<keyword evidence="4" id="KW-0175">Coiled coil</keyword>
<dbReference type="EMBL" id="JACHFW010000001">
    <property type="protein sequence ID" value="MBB5263037.1"/>
    <property type="molecule type" value="Genomic_DNA"/>
</dbReference>
<evidence type="ECO:0000256" key="1">
    <source>
        <dbReference type="ARBA" id="ARBA00022818"/>
    </source>
</evidence>
<name>A0A7W8H8C8_9FIRM</name>
<dbReference type="GO" id="GO:0005829">
    <property type="term" value="C:cytosol"/>
    <property type="evidence" value="ECO:0007669"/>
    <property type="project" value="TreeGrafter"/>
</dbReference>
<dbReference type="SUPFAM" id="SSF51998">
    <property type="entry name" value="PFL-like glycyl radical enzymes"/>
    <property type="match status" value="1"/>
</dbReference>
<keyword evidence="7" id="KW-0808">Transferase</keyword>
<dbReference type="InterPro" id="IPR001150">
    <property type="entry name" value="Gly_radical"/>
</dbReference>
<feature type="modified residue" description="Glycine radical" evidence="3">
    <location>
        <position position="773"/>
    </location>
</feature>
<evidence type="ECO:0000259" key="6">
    <source>
        <dbReference type="PROSITE" id="PS51554"/>
    </source>
</evidence>
<feature type="domain" description="PFL" evidence="6">
    <location>
        <begin position="1"/>
        <end position="670"/>
    </location>
</feature>
<dbReference type="PANTHER" id="PTHR43641">
    <property type="entry name" value="FORMATE ACETYLTRANSFERASE 3-RELATED"/>
    <property type="match status" value="1"/>
</dbReference>
<sequence length="798" mass="89906">MTERVKKMRAALKRKPQICINIFKITQETYAAMQGEPAELCRAQAMYNILTQIPIFIQEGDLLAGNGAGTPGGLEIDIANGIWDEYEIKMLREDGYTFDERDEPVLYELNRTVPPYGLNDGMGAALDDNSYLMPFLYSGMGLSRWTSRKRGRQNMSCNAQGGLSLSPAHALVCLDYKTALKTGVKEMVDECDRQLSKIRFNSIEDYEHSVYIRSIKIALSGLLEYGKRYAKLAQEMAEKEKDIKRREELLTMAQTCEQVPAYPARNFREALQMYWFIFSAVACPNAVLGMGRLDQLLYPYYEKDIAEGRITDEEVLEYLDILRIKDMELGSVTSKDHRDVSDGEARWHNVVIGGVKTDGTDATNRLSYLILDAIMDCPTLHHTVTIRVADSTPRDLIIKGLECVKAGLSMPAFVGDKSYLKYFELNNVPVEWARDYVLTGCLDANLPGKSRSLNCSMFIVPMCLDVFLNQGIDRNTKLQLGHAVGDLDQWKTYEEFLEAFKYEFKYFIELFAQRCNLMLSAIQKYFPDPAKTAFMYRGIEDGVDFQEKQMPFENAGVFSPVGMVNLGNSLMAIKKLVYEQKVVSLSEMKKALDANWEGYEMLQRMCLNVDKYGNDVPEVDEIVGDMYLYFEQCASECPCITGTYYRTSAVSIFAHAPGGMLTGATPDGRVAGETLADGGASPVGGQDTHGPLAALKSSLKIPMDDFQAVLLNMKFHPSAFKDDKDVEKVAMMLETYFAQGGKHVQFNVCDLKTLQDAQEHPEKHEDLMVRVAGYSAYFVQLTKRLQGEIMRRTENTSL</sequence>
<accession>A0A7W8H8C8</accession>
<dbReference type="PROSITE" id="PS51554">
    <property type="entry name" value="PFL"/>
    <property type="match status" value="1"/>
</dbReference>
<dbReference type="InterPro" id="IPR004184">
    <property type="entry name" value="PFL_dom"/>
</dbReference>
<evidence type="ECO:0000313" key="8">
    <source>
        <dbReference type="Proteomes" id="UP000543642"/>
    </source>
</evidence>
<keyword evidence="8" id="KW-1185">Reference proteome</keyword>
<evidence type="ECO:0000259" key="5">
    <source>
        <dbReference type="PROSITE" id="PS51149"/>
    </source>
</evidence>